<proteinExistence type="predicted"/>
<dbReference type="Proteomes" id="UP000035350">
    <property type="component" value="Unassembled WGS sequence"/>
</dbReference>
<sequence length="135" mass="15980">MEDRLKGLRKSMENTTFKHLSFSDQHRKRVREKINASHEKEEDISLAILQLLSNEKTGYELSQLLRGRGIRKFEGNEGFLYTVLHRLEQNRFIQSSWDHEGAKYYQLNDKGRKMLRKAEKNATKVQFILKGLVQE</sequence>
<dbReference type="InterPro" id="IPR005149">
    <property type="entry name" value="Tscrpt_reg_PadR_N"/>
</dbReference>
<evidence type="ECO:0000313" key="2">
    <source>
        <dbReference type="EMBL" id="KLA01307.1"/>
    </source>
</evidence>
<name>A0A0G8CQI0_9BACI</name>
<evidence type="ECO:0000259" key="1">
    <source>
        <dbReference type="Pfam" id="PF03551"/>
    </source>
</evidence>
<comment type="caution">
    <text evidence="2">The sequence shown here is derived from an EMBL/GenBank/DDBJ whole genome shotgun (WGS) entry which is preliminary data.</text>
</comment>
<feature type="domain" description="Transcription regulator PadR N-terminal" evidence="1">
    <location>
        <begin position="48"/>
        <end position="116"/>
    </location>
</feature>
<dbReference type="PANTHER" id="PTHR43252">
    <property type="entry name" value="TRANSCRIPTIONAL REGULATOR YQJI"/>
    <property type="match status" value="1"/>
</dbReference>
<dbReference type="PANTHER" id="PTHR43252:SF7">
    <property type="entry name" value="TRANSCRIPTIONAL REGULATOR YQJI"/>
    <property type="match status" value="1"/>
</dbReference>
<protein>
    <recommendedName>
        <fullName evidence="1">Transcription regulator PadR N-terminal domain-containing protein</fullName>
    </recommendedName>
</protein>
<dbReference type="InterPro" id="IPR036390">
    <property type="entry name" value="WH_DNA-bd_sf"/>
</dbReference>
<organism evidence="2 3">
    <name type="scientific">Bacillus wiedmannii</name>
    <dbReference type="NCBI Taxonomy" id="1890302"/>
    <lineage>
        <taxon>Bacteria</taxon>
        <taxon>Bacillati</taxon>
        <taxon>Bacillota</taxon>
        <taxon>Bacilli</taxon>
        <taxon>Bacillales</taxon>
        <taxon>Bacillaceae</taxon>
        <taxon>Bacillus</taxon>
        <taxon>Bacillus cereus group</taxon>
    </lineage>
</organism>
<evidence type="ECO:0000313" key="3">
    <source>
        <dbReference type="Proteomes" id="UP000035350"/>
    </source>
</evidence>
<gene>
    <name evidence="2" type="ORF">B4147_0974</name>
</gene>
<dbReference type="PATRIC" id="fig|1396.433.peg.22"/>
<accession>A0A0G8CQI0</accession>
<dbReference type="AlphaFoldDB" id="A0A0G8CQI0"/>
<accession>A0A2T0EJI2</accession>
<dbReference type="InterPro" id="IPR036388">
    <property type="entry name" value="WH-like_DNA-bd_sf"/>
</dbReference>
<dbReference type="RefSeq" id="WP_046957111.1">
    <property type="nucleotide sequence ID" value="NZ_CP036101.1"/>
</dbReference>
<dbReference type="EMBL" id="LCYN01000001">
    <property type="protein sequence ID" value="KLA01307.1"/>
    <property type="molecule type" value="Genomic_DNA"/>
</dbReference>
<dbReference type="Gene3D" id="1.10.10.10">
    <property type="entry name" value="Winged helix-like DNA-binding domain superfamily/Winged helix DNA-binding domain"/>
    <property type="match status" value="1"/>
</dbReference>
<dbReference type="Pfam" id="PF03551">
    <property type="entry name" value="PadR"/>
    <property type="match status" value="1"/>
</dbReference>
<reference evidence="3" key="2">
    <citation type="submission" date="2015-04" db="EMBL/GenBank/DDBJ databases">
        <title>Draft Genome Sequences of Eight Spore-Forming Food Isolates of Bacillus cereus Genome sequencing.</title>
        <authorList>
            <person name="Krawcyk A.O."/>
            <person name="de Jong A."/>
            <person name="Eijlander R.T."/>
            <person name="Berendsen E.M."/>
            <person name="Holsappel S."/>
            <person name="Wells-Bennik M."/>
            <person name="Kuipers O.P."/>
        </authorList>
    </citation>
    <scope>NUCLEOTIDE SEQUENCE [LARGE SCALE GENOMIC DNA]</scope>
    <source>
        <strain evidence="3">B4147</strain>
    </source>
</reference>
<dbReference type="SUPFAM" id="SSF46785">
    <property type="entry name" value="Winged helix' DNA-binding domain"/>
    <property type="match status" value="1"/>
</dbReference>
<dbReference type="NCBIfam" id="NF006931">
    <property type="entry name" value="PRK09416.1"/>
    <property type="match status" value="1"/>
</dbReference>
<reference evidence="2 3" key="1">
    <citation type="journal article" date="2015" name="Genome Announc.">
        <title>Next-Generation Whole-Genome Sequencing of Eight Strains of Bacillus cereus, Isolated from Food.</title>
        <authorList>
            <person name="Krawczyk A.O."/>
            <person name="de Jong A."/>
            <person name="Eijlander R.T."/>
            <person name="Berendsen E.M."/>
            <person name="Holsappel S."/>
            <person name="Wells-Bennik M.H."/>
            <person name="Kuipers O.P."/>
        </authorList>
    </citation>
    <scope>NUCLEOTIDE SEQUENCE [LARGE SCALE GENOMIC DNA]</scope>
    <source>
        <strain evidence="2 3">B4147</strain>
    </source>
</reference>